<dbReference type="SUPFAM" id="SSF103473">
    <property type="entry name" value="MFS general substrate transporter"/>
    <property type="match status" value="1"/>
</dbReference>
<proteinExistence type="inferred from homology"/>
<evidence type="ECO:0000256" key="7">
    <source>
        <dbReference type="RuleBase" id="RU361113"/>
    </source>
</evidence>
<feature type="transmembrane region" description="Helical" evidence="7">
    <location>
        <begin position="231"/>
        <end position="248"/>
    </location>
</feature>
<keyword evidence="5 7" id="KW-1133">Transmembrane helix</keyword>
<evidence type="ECO:0000313" key="9">
    <source>
        <dbReference type="Proteomes" id="UP001154078"/>
    </source>
</evidence>
<dbReference type="AlphaFoldDB" id="A0A9P0BFN4"/>
<feature type="transmembrane region" description="Helical" evidence="7">
    <location>
        <begin position="91"/>
        <end position="113"/>
    </location>
</feature>
<keyword evidence="3" id="KW-0813">Transport</keyword>
<evidence type="ECO:0000313" key="8">
    <source>
        <dbReference type="EMBL" id="CAH0562437.1"/>
    </source>
</evidence>
<dbReference type="GO" id="GO:0051453">
    <property type="term" value="P:regulation of intracellular pH"/>
    <property type="evidence" value="ECO:0007669"/>
    <property type="project" value="TreeGrafter"/>
</dbReference>
<dbReference type="GO" id="GO:0012505">
    <property type="term" value="C:endomembrane system"/>
    <property type="evidence" value="ECO:0007669"/>
    <property type="project" value="UniProtKB-SubCell"/>
</dbReference>
<feature type="transmembrane region" description="Helical" evidence="7">
    <location>
        <begin position="358"/>
        <end position="380"/>
    </location>
</feature>
<comment type="subcellular location">
    <subcellularLocation>
        <location evidence="1">Endomembrane system</location>
        <topology evidence="1">Multi-pass membrane protein</topology>
    </subcellularLocation>
    <subcellularLocation>
        <location evidence="7">Lysosome membrane</location>
        <topology evidence="7">Multi-pass membrane protein</topology>
    </subcellularLocation>
</comment>
<dbReference type="InterPro" id="IPR018460">
    <property type="entry name" value="Battenin_disease_Cln3_subgr"/>
</dbReference>
<feature type="transmembrane region" description="Helical" evidence="7">
    <location>
        <begin position="178"/>
        <end position="198"/>
    </location>
</feature>
<dbReference type="Proteomes" id="UP001154078">
    <property type="component" value="Chromosome 8"/>
</dbReference>
<comment type="similarity">
    <text evidence="2 7">Belongs to the battenin family.</text>
</comment>
<feature type="transmembrane region" description="Helical" evidence="7">
    <location>
        <begin position="153"/>
        <end position="171"/>
    </location>
</feature>
<dbReference type="OrthoDB" id="5965864at2759"/>
<keyword evidence="6 7" id="KW-0472">Membrane</keyword>
<evidence type="ECO:0000256" key="1">
    <source>
        <dbReference type="ARBA" id="ARBA00004127"/>
    </source>
</evidence>
<dbReference type="GO" id="GO:0005765">
    <property type="term" value="C:lysosomal membrane"/>
    <property type="evidence" value="ECO:0007669"/>
    <property type="project" value="UniProtKB-SubCell"/>
</dbReference>
<dbReference type="PANTHER" id="PTHR10981:SF0">
    <property type="entry name" value="BATTENIN"/>
    <property type="match status" value="1"/>
</dbReference>
<dbReference type="InterPro" id="IPR036259">
    <property type="entry name" value="MFS_trans_sf"/>
</dbReference>
<feature type="transmembrane region" description="Helical" evidence="7">
    <location>
        <begin position="295"/>
        <end position="317"/>
    </location>
</feature>
<evidence type="ECO:0000256" key="4">
    <source>
        <dbReference type="ARBA" id="ARBA00022692"/>
    </source>
</evidence>
<feature type="transmembrane region" description="Helical" evidence="7">
    <location>
        <begin position="323"/>
        <end position="346"/>
    </location>
</feature>
<protein>
    <recommendedName>
        <fullName evidence="7">Battenin</fullName>
    </recommendedName>
</protein>
<evidence type="ECO:0000256" key="2">
    <source>
        <dbReference type="ARBA" id="ARBA00007467"/>
    </source>
</evidence>
<gene>
    <name evidence="8" type="ORF">MELIAE_LOCUS11550</name>
</gene>
<reference evidence="8" key="1">
    <citation type="submission" date="2021-12" db="EMBL/GenBank/DDBJ databases">
        <authorList>
            <person name="King R."/>
        </authorList>
    </citation>
    <scope>NUCLEOTIDE SEQUENCE</scope>
</reference>
<accession>A0A9P0BFN4</accession>
<sequence>MNDLGSTENSCPKCEKRKKIRTLIAYWLLGLCNNYGYVVMLAAAADIIKKFSDKNEQSKVRDCTYMSTGVVLLADVLPCLLVKIIGPFLPFFVHVRVALIIVLASASFILVAFSESMPLAILGVVLTSFSSGLGEITYLQYSSFYDKNVVSTWSSGTGGAGVFGALSYVLLNAIGLRNALLAMLVVPLAMGLSFWYLLPKPSEFDVHNVSDNKDDIPTQSLRTKLGLLPGLAKYMVPLGLVYLFEYFINQGLFELINFNNAVVDKEAQYRWLQVTYQLGVLMSRSSVNLFHIKRVYILAILQLVNVALYTTEVIYFYVPSFYIVIALTLWEGLLGGSAYVNTFYTISAEVPEENKQFSMAMTSFADSCGITLAGIFSMLAHNKICDIPLPNHVY</sequence>
<dbReference type="Gene3D" id="1.20.1250.20">
    <property type="entry name" value="MFS general substrate transporter like domains"/>
    <property type="match status" value="1"/>
</dbReference>
<organism evidence="8 9">
    <name type="scientific">Brassicogethes aeneus</name>
    <name type="common">Rape pollen beetle</name>
    <name type="synonym">Meligethes aeneus</name>
    <dbReference type="NCBI Taxonomy" id="1431903"/>
    <lineage>
        <taxon>Eukaryota</taxon>
        <taxon>Metazoa</taxon>
        <taxon>Ecdysozoa</taxon>
        <taxon>Arthropoda</taxon>
        <taxon>Hexapoda</taxon>
        <taxon>Insecta</taxon>
        <taxon>Pterygota</taxon>
        <taxon>Neoptera</taxon>
        <taxon>Endopterygota</taxon>
        <taxon>Coleoptera</taxon>
        <taxon>Polyphaga</taxon>
        <taxon>Cucujiformia</taxon>
        <taxon>Nitidulidae</taxon>
        <taxon>Meligethinae</taxon>
        <taxon>Brassicogethes</taxon>
    </lineage>
</organism>
<keyword evidence="9" id="KW-1185">Reference proteome</keyword>
<dbReference type="GO" id="GO:0007040">
    <property type="term" value="P:lysosome organization"/>
    <property type="evidence" value="ECO:0007669"/>
    <property type="project" value="TreeGrafter"/>
</dbReference>
<evidence type="ECO:0000256" key="3">
    <source>
        <dbReference type="ARBA" id="ARBA00022448"/>
    </source>
</evidence>
<feature type="transmembrane region" description="Helical" evidence="7">
    <location>
        <begin position="24"/>
        <end position="44"/>
    </location>
</feature>
<dbReference type="Pfam" id="PF02487">
    <property type="entry name" value="CLN3"/>
    <property type="match status" value="2"/>
</dbReference>
<evidence type="ECO:0000256" key="6">
    <source>
        <dbReference type="ARBA" id="ARBA00023136"/>
    </source>
</evidence>
<dbReference type="EMBL" id="OV121139">
    <property type="protein sequence ID" value="CAH0562437.1"/>
    <property type="molecule type" value="Genomic_DNA"/>
</dbReference>
<dbReference type="PIRSF" id="PIRSF015974">
    <property type="entry name" value="CLN3_BTN1"/>
    <property type="match status" value="1"/>
</dbReference>
<keyword evidence="7" id="KW-0458">Lysosome</keyword>
<dbReference type="PRINTS" id="PR01315">
    <property type="entry name" value="BATTENIN"/>
</dbReference>
<feature type="transmembrane region" description="Helical" evidence="7">
    <location>
        <begin position="120"/>
        <end position="141"/>
    </location>
</feature>
<name>A0A9P0BFN4_BRAAE</name>
<keyword evidence="4 7" id="KW-0812">Transmembrane</keyword>
<dbReference type="InterPro" id="IPR003492">
    <property type="entry name" value="Battenin_disease_Cln3"/>
</dbReference>
<evidence type="ECO:0000256" key="5">
    <source>
        <dbReference type="ARBA" id="ARBA00022989"/>
    </source>
</evidence>
<dbReference type="PANTHER" id="PTHR10981">
    <property type="entry name" value="BATTENIN"/>
    <property type="match status" value="1"/>
</dbReference>